<keyword evidence="10" id="KW-1185">Reference proteome</keyword>
<keyword evidence="4" id="KW-0833">Ubl conjugation pathway</keyword>
<dbReference type="InterPro" id="IPR055142">
    <property type="entry name" value="ZER1-like_C"/>
</dbReference>
<dbReference type="SMART" id="SM00185">
    <property type="entry name" value="ARM"/>
    <property type="match status" value="2"/>
</dbReference>
<protein>
    <recommendedName>
        <fullName evidence="5">Protein zer-1 homolog</fullName>
    </recommendedName>
    <alternativeName>
        <fullName evidence="6">Zyg-11 homolog B-like protein</fullName>
    </alternativeName>
</protein>
<comment type="caution">
    <text evidence="9">The sequence shown here is derived from an EMBL/GenBank/DDBJ whole genome shotgun (WGS) entry which is preliminary data.</text>
</comment>
<dbReference type="Gene3D" id="3.80.10.10">
    <property type="entry name" value="Ribonuclease Inhibitor"/>
    <property type="match status" value="2"/>
</dbReference>
<evidence type="ECO:0000256" key="4">
    <source>
        <dbReference type="ARBA" id="ARBA00022786"/>
    </source>
</evidence>
<sequence length="819" mass="94313">MATKAGDDPESLMSLCTVFCLKNLRRTMCYTGERNKLCLRPDIFLPSEICDKLVNVYMELVHTDSEFEPQEGFFQLFSDPHSTRLSRLHLKEDIVRDRDLEAIGKQDLMELHLTCCNQMTVRSLRTLRNFRPSLVSLSLFGCSSIFSSKPTADDDDDDEEDEDEELCDSTDFSFQGFRRLCMLNVGSLHLPKEVDPEALLKPLENLRALDLSSTYLPRPAFLAQWREQLTSLVLYNVDLNEELITTILHMSRLRHLDISRESQRSSKFKLTRKVLTNIIQILGNLVSLDISGHIMLDNCTVPYIEEAMGPPSIEPCKSSIFPFQGLKRPLQFLGLYNTTLCNVTHIPAFKVTGSKNEEQVLNAIEAYTEHRPELAHRAINQLFDFVRIQQCNNLVRAVQLVIAALKCHKYDKSIQVTGSAALFYLTSSEYRSFQSVKMRRQVIEVVLNGMEQYQEVTVQRNCCLTLCNFNIPDELEFQYHRVNMLLLKILEPARQDESIQRIAVHLCNALVCQVDNDHKEAVGKMGFVKTMLNLIQKKLHDKLCDQVMEFSWSALWNITDETPDNCQMFLNCSGMKLFLDCLKEFPDKQELHRNMLGLLGNVAEVKELRPQLLTSQFITVFSNLLESKADGIEVSYNACGVLSHIMFDGPDVWTVENPNRETVMDKMWDAIQSWDVTSRRNINYRSFEPILRLLPQSISPVSQHWATWALYNLVSVYPNKYCPLLVKEGGIALLKRLLELESSHLDTKTMARKVMEQCENFKEDPMDTSRYTELVHTDSEFESQEDFFQLFSDPHRTRLSRLHLNEDAKDCDLKAIGKQ</sequence>
<evidence type="ECO:0000259" key="7">
    <source>
        <dbReference type="Pfam" id="PF22964"/>
    </source>
</evidence>
<dbReference type="InterPro" id="IPR051341">
    <property type="entry name" value="Zyg-11_UBL_adapter"/>
</dbReference>
<evidence type="ECO:0000313" key="9">
    <source>
        <dbReference type="EMBL" id="KAF5900794.1"/>
    </source>
</evidence>
<dbReference type="InterPro" id="IPR056845">
    <property type="entry name" value="LRR_Zer-1"/>
</dbReference>
<dbReference type="SUPFAM" id="SSF52047">
    <property type="entry name" value="RNI-like"/>
    <property type="match status" value="1"/>
</dbReference>
<name>A0A8J4X2C8_CLAMG</name>
<evidence type="ECO:0000256" key="1">
    <source>
        <dbReference type="ARBA" id="ARBA00009420"/>
    </source>
</evidence>
<dbReference type="Proteomes" id="UP000727407">
    <property type="component" value="Unassembled WGS sequence"/>
</dbReference>
<comment type="similarity">
    <text evidence="1">Belongs to the zyg-11 family.</text>
</comment>
<dbReference type="OrthoDB" id="5783533at2759"/>
<keyword evidence="3" id="KW-0677">Repeat</keyword>
<dbReference type="SUPFAM" id="SSF48371">
    <property type="entry name" value="ARM repeat"/>
    <property type="match status" value="1"/>
</dbReference>
<feature type="domain" description="Zer-1-like leucine-rich repeats region" evidence="8">
    <location>
        <begin position="198"/>
        <end position="338"/>
    </location>
</feature>
<dbReference type="GO" id="GO:0031462">
    <property type="term" value="C:Cul2-RING ubiquitin ligase complex"/>
    <property type="evidence" value="ECO:0007669"/>
    <property type="project" value="TreeGrafter"/>
</dbReference>
<dbReference type="Pfam" id="PF22964">
    <property type="entry name" value="ZER1-like_2nd"/>
    <property type="match status" value="1"/>
</dbReference>
<evidence type="ECO:0000259" key="8">
    <source>
        <dbReference type="Pfam" id="PF25013"/>
    </source>
</evidence>
<dbReference type="Pfam" id="PF25013">
    <property type="entry name" value="LRR_Zer-1"/>
    <property type="match status" value="1"/>
</dbReference>
<feature type="non-terminal residue" evidence="9">
    <location>
        <position position="1"/>
    </location>
</feature>
<dbReference type="PANTHER" id="PTHR12904:SF23">
    <property type="entry name" value="PROTEIN ZER-1 HOMOLOG"/>
    <property type="match status" value="1"/>
</dbReference>
<dbReference type="AlphaFoldDB" id="A0A8J4X2C8"/>
<dbReference type="InterPro" id="IPR000225">
    <property type="entry name" value="Armadillo"/>
</dbReference>
<keyword evidence="2" id="KW-0433">Leucine-rich repeat</keyword>
<gene>
    <name evidence="9" type="ORF">DAT39_009443</name>
</gene>
<evidence type="ECO:0000256" key="3">
    <source>
        <dbReference type="ARBA" id="ARBA00022737"/>
    </source>
</evidence>
<accession>A0A8J4X2C8</accession>
<dbReference type="PANTHER" id="PTHR12904">
    <property type="match status" value="1"/>
</dbReference>
<dbReference type="InterPro" id="IPR011989">
    <property type="entry name" value="ARM-like"/>
</dbReference>
<evidence type="ECO:0000313" key="10">
    <source>
        <dbReference type="Proteomes" id="UP000727407"/>
    </source>
</evidence>
<evidence type="ECO:0000256" key="5">
    <source>
        <dbReference type="ARBA" id="ARBA00067612"/>
    </source>
</evidence>
<organism evidence="9 10">
    <name type="scientific">Clarias magur</name>
    <name type="common">Asian catfish</name>
    <name type="synonym">Macropteronotus magur</name>
    <dbReference type="NCBI Taxonomy" id="1594786"/>
    <lineage>
        <taxon>Eukaryota</taxon>
        <taxon>Metazoa</taxon>
        <taxon>Chordata</taxon>
        <taxon>Craniata</taxon>
        <taxon>Vertebrata</taxon>
        <taxon>Euteleostomi</taxon>
        <taxon>Actinopterygii</taxon>
        <taxon>Neopterygii</taxon>
        <taxon>Teleostei</taxon>
        <taxon>Ostariophysi</taxon>
        <taxon>Siluriformes</taxon>
        <taxon>Clariidae</taxon>
        <taxon>Clarias</taxon>
    </lineage>
</organism>
<dbReference type="InterPro" id="IPR032675">
    <property type="entry name" value="LRR_dom_sf"/>
</dbReference>
<dbReference type="InterPro" id="IPR016024">
    <property type="entry name" value="ARM-type_fold"/>
</dbReference>
<evidence type="ECO:0000256" key="6">
    <source>
        <dbReference type="ARBA" id="ARBA00081214"/>
    </source>
</evidence>
<dbReference type="EMBL" id="QNUK01000126">
    <property type="protein sequence ID" value="KAF5900794.1"/>
    <property type="molecule type" value="Genomic_DNA"/>
</dbReference>
<proteinExistence type="inferred from homology"/>
<reference evidence="9" key="1">
    <citation type="submission" date="2020-07" db="EMBL/GenBank/DDBJ databases">
        <title>Clarias magur genome sequencing, assembly and annotation.</title>
        <authorList>
            <person name="Kushwaha B."/>
            <person name="Kumar R."/>
            <person name="Das P."/>
            <person name="Joshi C.G."/>
            <person name="Kumar D."/>
            <person name="Nagpure N.S."/>
            <person name="Pandey M."/>
            <person name="Agarwal S."/>
            <person name="Srivastava S."/>
            <person name="Singh M."/>
            <person name="Sahoo L."/>
            <person name="Jayasankar P."/>
            <person name="Meher P.K."/>
            <person name="Koringa P.G."/>
            <person name="Iquebal M.A."/>
            <person name="Das S.P."/>
            <person name="Bit A."/>
            <person name="Patnaik S."/>
            <person name="Patel N."/>
            <person name="Shah T.M."/>
            <person name="Hinsu A."/>
            <person name="Jena J.K."/>
        </authorList>
    </citation>
    <scope>NUCLEOTIDE SEQUENCE</scope>
    <source>
        <strain evidence="9">CIFAMagur01</strain>
        <tissue evidence="9">Testis</tissue>
    </source>
</reference>
<evidence type="ECO:0000256" key="2">
    <source>
        <dbReference type="ARBA" id="ARBA00022614"/>
    </source>
</evidence>
<dbReference type="FunFam" id="1.25.10.10:FF:000111">
    <property type="entry name" value="Protein zer-1 homolog"/>
    <property type="match status" value="1"/>
</dbReference>
<dbReference type="Gene3D" id="1.25.10.10">
    <property type="entry name" value="Leucine-rich Repeat Variant"/>
    <property type="match status" value="1"/>
</dbReference>
<feature type="domain" description="Protein zer-1 homolog-like C-terminal" evidence="7">
    <location>
        <begin position="405"/>
        <end position="760"/>
    </location>
</feature>